<accession>A0A1R3HA32</accession>
<evidence type="ECO:0000313" key="1">
    <source>
        <dbReference type="EMBL" id="OMO67177.1"/>
    </source>
</evidence>
<name>A0A1R3HA32_COCAP</name>
<dbReference type="AlphaFoldDB" id="A0A1R3HA32"/>
<keyword evidence="2" id="KW-1185">Reference proteome</keyword>
<sequence length="46" mass="4862">MTCLLKCRAHPPSGQGFRTPRVGAVGSPLASSCVPFYSLIKSQPSQ</sequence>
<protein>
    <submittedName>
        <fullName evidence="1">Uncharacterized protein</fullName>
    </submittedName>
</protein>
<comment type="caution">
    <text evidence="1">The sequence shown here is derived from an EMBL/GenBank/DDBJ whole genome shotgun (WGS) entry which is preliminary data.</text>
</comment>
<dbReference type="PROSITE" id="PS51257">
    <property type="entry name" value="PROKAR_LIPOPROTEIN"/>
    <property type="match status" value="1"/>
</dbReference>
<proteinExistence type="predicted"/>
<dbReference type="Gramene" id="OMO67177">
    <property type="protein sequence ID" value="OMO67177"/>
    <property type="gene ID" value="CCACVL1_20736"/>
</dbReference>
<gene>
    <name evidence="1" type="ORF">CCACVL1_20736</name>
</gene>
<evidence type="ECO:0000313" key="2">
    <source>
        <dbReference type="Proteomes" id="UP000188268"/>
    </source>
</evidence>
<organism evidence="1 2">
    <name type="scientific">Corchorus capsularis</name>
    <name type="common">Jute</name>
    <dbReference type="NCBI Taxonomy" id="210143"/>
    <lineage>
        <taxon>Eukaryota</taxon>
        <taxon>Viridiplantae</taxon>
        <taxon>Streptophyta</taxon>
        <taxon>Embryophyta</taxon>
        <taxon>Tracheophyta</taxon>
        <taxon>Spermatophyta</taxon>
        <taxon>Magnoliopsida</taxon>
        <taxon>eudicotyledons</taxon>
        <taxon>Gunneridae</taxon>
        <taxon>Pentapetalae</taxon>
        <taxon>rosids</taxon>
        <taxon>malvids</taxon>
        <taxon>Malvales</taxon>
        <taxon>Malvaceae</taxon>
        <taxon>Grewioideae</taxon>
        <taxon>Apeibeae</taxon>
        <taxon>Corchorus</taxon>
    </lineage>
</organism>
<dbReference type="EMBL" id="AWWV01012444">
    <property type="protein sequence ID" value="OMO67177.1"/>
    <property type="molecule type" value="Genomic_DNA"/>
</dbReference>
<dbReference type="Proteomes" id="UP000188268">
    <property type="component" value="Unassembled WGS sequence"/>
</dbReference>
<reference evidence="1 2" key="1">
    <citation type="submission" date="2013-09" db="EMBL/GenBank/DDBJ databases">
        <title>Corchorus capsularis genome sequencing.</title>
        <authorList>
            <person name="Alam M."/>
            <person name="Haque M.S."/>
            <person name="Islam M.S."/>
            <person name="Emdad E.M."/>
            <person name="Islam M.M."/>
            <person name="Ahmed B."/>
            <person name="Halim A."/>
            <person name="Hossen Q.M.M."/>
            <person name="Hossain M.Z."/>
            <person name="Ahmed R."/>
            <person name="Khan M.M."/>
            <person name="Islam R."/>
            <person name="Rashid M.M."/>
            <person name="Khan S.A."/>
            <person name="Rahman M.S."/>
            <person name="Alam M."/>
        </authorList>
    </citation>
    <scope>NUCLEOTIDE SEQUENCE [LARGE SCALE GENOMIC DNA]</scope>
    <source>
        <strain evidence="2">cv. CVL-1</strain>
        <tissue evidence="1">Whole seedling</tissue>
    </source>
</reference>